<dbReference type="Proteomes" id="UP000654918">
    <property type="component" value="Unassembled WGS sequence"/>
</dbReference>
<name>A0A8H6NQG3_9PEZI</name>
<dbReference type="SUPFAM" id="SSF52540">
    <property type="entry name" value="P-loop containing nucleoside triphosphate hydrolases"/>
    <property type="match status" value="1"/>
</dbReference>
<comment type="caution">
    <text evidence="1">The sequence shown here is derived from an EMBL/GenBank/DDBJ whole genome shotgun (WGS) entry which is preliminary data.</text>
</comment>
<dbReference type="AlphaFoldDB" id="A0A8H6NQG3"/>
<organism evidence="1 2">
    <name type="scientific">Colletotrichum plurivorum</name>
    <dbReference type="NCBI Taxonomy" id="2175906"/>
    <lineage>
        <taxon>Eukaryota</taxon>
        <taxon>Fungi</taxon>
        <taxon>Dikarya</taxon>
        <taxon>Ascomycota</taxon>
        <taxon>Pezizomycotina</taxon>
        <taxon>Sordariomycetes</taxon>
        <taxon>Hypocreomycetidae</taxon>
        <taxon>Glomerellales</taxon>
        <taxon>Glomerellaceae</taxon>
        <taxon>Colletotrichum</taxon>
        <taxon>Colletotrichum orchidearum species complex</taxon>
    </lineage>
</organism>
<protein>
    <submittedName>
        <fullName evidence="1">Uncharacterized protein</fullName>
    </submittedName>
</protein>
<sequence>MLHPTRTGDIPRFIYINGFPGVGKLTVAQELQKLIPRSRIFHNHLLIDPVTAIIDRDSPEYHEVRASVRQHLLSIIATSEATKGITWIFTDSRSSEPIGISGARDYKLAAEQRGADFIPVVLTCSLEENISRVISEARRSTAKLIDSRFVQQIRQQEVIHSFGGQELELELNVTRVSASEAALSIFQHVNKFNSTFS</sequence>
<reference evidence="1" key="1">
    <citation type="journal article" date="2020" name="Phytopathology">
        <title>Genome Sequence Resources of Colletotrichum truncatum, C. plurivorum, C. musicola, and C. sojae: Four Species Pathogenic to Soybean (Glycine max).</title>
        <authorList>
            <person name="Rogerio F."/>
            <person name="Boufleur T.R."/>
            <person name="Ciampi-Guillardi M."/>
            <person name="Sukno S.A."/>
            <person name="Thon M.R."/>
            <person name="Massola Junior N.S."/>
            <person name="Baroncelli R."/>
        </authorList>
    </citation>
    <scope>NUCLEOTIDE SEQUENCE</scope>
    <source>
        <strain evidence="1">LFN00145</strain>
    </source>
</reference>
<accession>A0A8H6NQG3</accession>
<keyword evidence="2" id="KW-1185">Reference proteome</keyword>
<dbReference type="InterPro" id="IPR027417">
    <property type="entry name" value="P-loop_NTPase"/>
</dbReference>
<dbReference type="Gene3D" id="3.40.50.300">
    <property type="entry name" value="P-loop containing nucleotide triphosphate hydrolases"/>
    <property type="match status" value="1"/>
</dbReference>
<proteinExistence type="predicted"/>
<dbReference type="EMBL" id="WIGO01000006">
    <property type="protein sequence ID" value="KAF6840687.1"/>
    <property type="molecule type" value="Genomic_DNA"/>
</dbReference>
<dbReference type="Pfam" id="PF13238">
    <property type="entry name" value="AAA_18"/>
    <property type="match status" value="1"/>
</dbReference>
<gene>
    <name evidence="1" type="ORF">CPLU01_01058</name>
</gene>
<evidence type="ECO:0000313" key="2">
    <source>
        <dbReference type="Proteomes" id="UP000654918"/>
    </source>
</evidence>
<evidence type="ECO:0000313" key="1">
    <source>
        <dbReference type="EMBL" id="KAF6840687.1"/>
    </source>
</evidence>